<proteinExistence type="predicted"/>
<feature type="signal peptide" evidence="2">
    <location>
        <begin position="1"/>
        <end position="25"/>
    </location>
</feature>
<accession>A0AB39KW25</accession>
<evidence type="ECO:0000313" key="3">
    <source>
        <dbReference type="EMBL" id="XDO98207.1"/>
    </source>
</evidence>
<gene>
    <name evidence="3" type="ORF">ABOZ73_07265</name>
</gene>
<dbReference type="AlphaFoldDB" id="A0AB39KW25"/>
<dbReference type="EMBL" id="CP158375">
    <property type="protein sequence ID" value="XDO98207.1"/>
    <property type="molecule type" value="Genomic_DNA"/>
</dbReference>
<protein>
    <submittedName>
        <fullName evidence="3">Uncharacterized protein</fullName>
    </submittedName>
</protein>
<feature type="region of interest" description="Disordered" evidence="1">
    <location>
        <begin position="30"/>
        <end position="69"/>
    </location>
</feature>
<evidence type="ECO:0000256" key="1">
    <source>
        <dbReference type="SAM" id="MobiDB-lite"/>
    </source>
</evidence>
<sequence length="69" mass="7193">MSRSPIERLLLLSIAVCWAITFAGACSERTTPAVAPQATSDPAVEASKPSQAAQQTPQGEVPADTPSKR</sequence>
<feature type="compositionally biased region" description="Polar residues" evidence="1">
    <location>
        <begin position="48"/>
        <end position="58"/>
    </location>
</feature>
<feature type="chain" id="PRO_5044200371" evidence="2">
    <location>
        <begin position="26"/>
        <end position="69"/>
    </location>
</feature>
<dbReference type="RefSeq" id="WP_369061935.1">
    <property type="nucleotide sequence ID" value="NZ_CP158375.1"/>
</dbReference>
<evidence type="ECO:0000256" key="2">
    <source>
        <dbReference type="SAM" id="SignalP"/>
    </source>
</evidence>
<keyword evidence="2" id="KW-0732">Signal</keyword>
<organism evidence="3">
    <name type="scientific">Caulobacter sp. 73W</name>
    <dbReference type="NCBI Taxonomy" id="3161137"/>
    <lineage>
        <taxon>Bacteria</taxon>
        <taxon>Pseudomonadati</taxon>
        <taxon>Pseudomonadota</taxon>
        <taxon>Alphaproteobacteria</taxon>
        <taxon>Caulobacterales</taxon>
        <taxon>Caulobacteraceae</taxon>
        <taxon>Caulobacter</taxon>
    </lineage>
</organism>
<reference evidence="3" key="1">
    <citation type="submission" date="2024-06" db="EMBL/GenBank/DDBJ databases">
        <title>Caulobacter inopinatus, sp. nov.</title>
        <authorList>
            <person name="Donachie S.P."/>
        </authorList>
    </citation>
    <scope>NUCLEOTIDE SEQUENCE</scope>
    <source>
        <strain evidence="3">73W</strain>
    </source>
</reference>
<dbReference type="PROSITE" id="PS51257">
    <property type="entry name" value="PROKAR_LIPOPROTEIN"/>
    <property type="match status" value="1"/>
</dbReference>
<name>A0AB39KW25_9CAUL</name>